<dbReference type="PANTHER" id="PTHR45695">
    <property type="entry name" value="LEUCOKININ RECEPTOR-RELATED"/>
    <property type="match status" value="1"/>
</dbReference>
<keyword evidence="3 9" id="KW-1133">Transmembrane helix</keyword>
<name>A0A9W9YFS9_9CNID</name>
<evidence type="ECO:0000256" key="3">
    <source>
        <dbReference type="ARBA" id="ARBA00022989"/>
    </source>
</evidence>
<keyword evidence="6" id="KW-0675">Receptor</keyword>
<feature type="domain" description="G-protein coupled receptors family 1 profile" evidence="10">
    <location>
        <begin position="1"/>
        <end position="81"/>
    </location>
</feature>
<evidence type="ECO:0000259" key="10">
    <source>
        <dbReference type="PROSITE" id="PS50262"/>
    </source>
</evidence>
<feature type="region of interest" description="Disordered" evidence="8">
    <location>
        <begin position="157"/>
        <end position="189"/>
    </location>
</feature>
<comment type="caution">
    <text evidence="11">The sequence shown here is derived from an EMBL/GenBank/DDBJ whole genome shotgun (WGS) entry which is preliminary data.</text>
</comment>
<feature type="compositionally biased region" description="Polar residues" evidence="8">
    <location>
        <begin position="157"/>
        <end position="167"/>
    </location>
</feature>
<evidence type="ECO:0000313" key="11">
    <source>
        <dbReference type="EMBL" id="KAJ7339602.1"/>
    </source>
</evidence>
<evidence type="ECO:0000256" key="6">
    <source>
        <dbReference type="ARBA" id="ARBA00023170"/>
    </source>
</evidence>
<keyword evidence="4" id="KW-0297">G-protein coupled receptor</keyword>
<sequence>MLTSVDSHGQVVRHKTRSENVQIIRTLAVIVTLFMACMLPNQIAWMLFDFGGDSHKDLSHAFWTGAEALIYLHACVNPIVYGSLTRKFRHGYIRYLRYVFCCRKTNISYSTDISENLTSKRQARPKRSAVVLHGSLKFRSFSENSGTTRIEMQSSPIMSTSGESNQFPSPSPGSSPIPGSTSVEMLLRTTSRQETKTLLNLSFTNSALDVSDDEQSVQDTKL</sequence>
<evidence type="ECO:0000256" key="8">
    <source>
        <dbReference type="SAM" id="MobiDB-lite"/>
    </source>
</evidence>
<dbReference type="InterPro" id="IPR017452">
    <property type="entry name" value="GPCR_Rhodpsn_7TM"/>
</dbReference>
<evidence type="ECO:0000256" key="4">
    <source>
        <dbReference type="ARBA" id="ARBA00023040"/>
    </source>
</evidence>
<dbReference type="AlphaFoldDB" id="A0A9W9YFS9"/>
<keyword evidence="5 9" id="KW-0472">Membrane</keyword>
<keyword evidence="7" id="KW-0807">Transducer</keyword>
<evidence type="ECO:0000256" key="1">
    <source>
        <dbReference type="ARBA" id="ARBA00004141"/>
    </source>
</evidence>
<dbReference type="Gene3D" id="1.20.1070.10">
    <property type="entry name" value="Rhodopsin 7-helix transmembrane proteins"/>
    <property type="match status" value="1"/>
</dbReference>
<dbReference type="GO" id="GO:0004930">
    <property type="term" value="F:G protein-coupled receptor activity"/>
    <property type="evidence" value="ECO:0007669"/>
    <property type="project" value="UniProtKB-KW"/>
</dbReference>
<dbReference type="Pfam" id="PF00001">
    <property type="entry name" value="7tm_1"/>
    <property type="match status" value="1"/>
</dbReference>
<protein>
    <recommendedName>
        <fullName evidence="10">G-protein coupled receptors family 1 profile domain-containing protein</fullName>
    </recommendedName>
</protein>
<reference evidence="11" key="1">
    <citation type="submission" date="2023-01" db="EMBL/GenBank/DDBJ databases">
        <title>Genome assembly of the deep-sea coral Lophelia pertusa.</title>
        <authorList>
            <person name="Herrera S."/>
            <person name="Cordes E."/>
        </authorList>
    </citation>
    <scope>NUCLEOTIDE SEQUENCE</scope>
    <source>
        <strain evidence="11">USNM1676648</strain>
        <tissue evidence="11">Polyp</tissue>
    </source>
</reference>
<dbReference type="InterPro" id="IPR000276">
    <property type="entry name" value="GPCR_Rhodpsn"/>
</dbReference>
<evidence type="ECO:0000256" key="2">
    <source>
        <dbReference type="ARBA" id="ARBA00022692"/>
    </source>
</evidence>
<dbReference type="PROSITE" id="PS50262">
    <property type="entry name" value="G_PROTEIN_RECEP_F1_2"/>
    <property type="match status" value="1"/>
</dbReference>
<dbReference type="OrthoDB" id="5951670at2759"/>
<dbReference type="SUPFAM" id="SSF81321">
    <property type="entry name" value="Family A G protein-coupled receptor-like"/>
    <property type="match status" value="1"/>
</dbReference>
<keyword evidence="12" id="KW-1185">Reference proteome</keyword>
<gene>
    <name evidence="11" type="ORF">OS493_006006</name>
</gene>
<organism evidence="11 12">
    <name type="scientific">Desmophyllum pertusum</name>
    <dbReference type="NCBI Taxonomy" id="174260"/>
    <lineage>
        <taxon>Eukaryota</taxon>
        <taxon>Metazoa</taxon>
        <taxon>Cnidaria</taxon>
        <taxon>Anthozoa</taxon>
        <taxon>Hexacorallia</taxon>
        <taxon>Scleractinia</taxon>
        <taxon>Caryophylliina</taxon>
        <taxon>Caryophylliidae</taxon>
        <taxon>Desmophyllum</taxon>
    </lineage>
</organism>
<feature type="transmembrane region" description="Helical" evidence="9">
    <location>
        <begin position="23"/>
        <end position="48"/>
    </location>
</feature>
<evidence type="ECO:0000256" key="7">
    <source>
        <dbReference type="ARBA" id="ARBA00023224"/>
    </source>
</evidence>
<accession>A0A9W9YFS9</accession>
<feature type="transmembrane region" description="Helical" evidence="9">
    <location>
        <begin position="68"/>
        <end position="84"/>
    </location>
</feature>
<dbReference type="PRINTS" id="PR00237">
    <property type="entry name" value="GPCRRHODOPSN"/>
</dbReference>
<keyword evidence="2 9" id="KW-0812">Transmembrane</keyword>
<dbReference type="EMBL" id="MU827779">
    <property type="protein sequence ID" value="KAJ7339602.1"/>
    <property type="molecule type" value="Genomic_DNA"/>
</dbReference>
<evidence type="ECO:0000256" key="5">
    <source>
        <dbReference type="ARBA" id="ARBA00023136"/>
    </source>
</evidence>
<dbReference type="GO" id="GO:0005886">
    <property type="term" value="C:plasma membrane"/>
    <property type="evidence" value="ECO:0007669"/>
    <property type="project" value="TreeGrafter"/>
</dbReference>
<dbReference type="Proteomes" id="UP001163046">
    <property type="component" value="Unassembled WGS sequence"/>
</dbReference>
<evidence type="ECO:0000313" key="12">
    <source>
        <dbReference type="Proteomes" id="UP001163046"/>
    </source>
</evidence>
<comment type="subcellular location">
    <subcellularLocation>
        <location evidence="1">Membrane</location>
        <topology evidence="1">Multi-pass membrane protein</topology>
    </subcellularLocation>
</comment>
<evidence type="ECO:0000256" key="9">
    <source>
        <dbReference type="SAM" id="Phobius"/>
    </source>
</evidence>
<proteinExistence type="predicted"/>
<dbReference type="PANTHER" id="PTHR45695:SF9">
    <property type="entry name" value="LEUCOKININ RECEPTOR"/>
    <property type="match status" value="1"/>
</dbReference>